<dbReference type="Gene3D" id="1.10.4080.10">
    <property type="entry name" value="ADP-ribosylation/Crystallin J1"/>
    <property type="match status" value="2"/>
</dbReference>
<protein>
    <recommendedName>
        <fullName evidence="5">ADP-ribosylglycohydrolase</fullName>
    </recommendedName>
</protein>
<comment type="cofactor">
    <cofactor evidence="1">
        <name>Mg(2+)</name>
        <dbReference type="ChEBI" id="CHEBI:18420"/>
    </cofactor>
    <text evidence="1">Binds 2 magnesium ions per subunit.</text>
</comment>
<evidence type="ECO:0000256" key="1">
    <source>
        <dbReference type="PIRSR" id="PIRSR605502-1"/>
    </source>
</evidence>
<keyword evidence="1" id="KW-0479">Metal-binding</keyword>
<organism evidence="3 4">
    <name type="scientific">Lunasporangiospora selenospora</name>
    <dbReference type="NCBI Taxonomy" id="979761"/>
    <lineage>
        <taxon>Eukaryota</taxon>
        <taxon>Fungi</taxon>
        <taxon>Fungi incertae sedis</taxon>
        <taxon>Mucoromycota</taxon>
        <taxon>Mortierellomycotina</taxon>
        <taxon>Mortierellomycetes</taxon>
        <taxon>Mortierellales</taxon>
        <taxon>Mortierellaceae</taxon>
        <taxon>Lunasporangiospora</taxon>
    </lineage>
</organism>
<sequence length="405" mass="45210">VWDKNGRYLAANGAVMRTSVLGIESFWDEAQVVENTLAAAKVTHADPRSLISAVLASVLISRLLRGGGTDLDADKDRVWNPRLVHQEYRQELLAYLERGSDLGGEHSVEPTYEQESEQTAFKEKDRPGIPIGSAPTGHTQSTPTDPGFFATLVQNIINPMLLVLSWVGIRLRHESPRRVNRFFSENWNKDRPIVQLREDVGWIGIDRVGEDPAIGSLARSTLANYMFLLKETKVLPRANDQGGNLRPNLMDQNHDAEASTDDSYSPEAIQTKWVQELQSSCFPAYLKDLKLDDRREMGYAFKCIGVSYYGATRCVSKDAVTDPVYEGNQGLFRGVLEQVTLEAGDADTNGAVLGALLGTRFGLEDGIPKSWSNGLQHREWVETTIEEFLERVVDQYEQHSQSQNA</sequence>
<evidence type="ECO:0000256" key="2">
    <source>
        <dbReference type="SAM" id="MobiDB-lite"/>
    </source>
</evidence>
<reference evidence="3" key="1">
    <citation type="journal article" date="2020" name="Fungal Divers.">
        <title>Resolving the Mortierellaceae phylogeny through synthesis of multi-gene phylogenetics and phylogenomics.</title>
        <authorList>
            <person name="Vandepol N."/>
            <person name="Liber J."/>
            <person name="Desiro A."/>
            <person name="Na H."/>
            <person name="Kennedy M."/>
            <person name="Barry K."/>
            <person name="Grigoriev I.V."/>
            <person name="Miller A.N."/>
            <person name="O'Donnell K."/>
            <person name="Stajich J.E."/>
            <person name="Bonito G."/>
        </authorList>
    </citation>
    <scope>NUCLEOTIDE SEQUENCE</scope>
    <source>
        <strain evidence="3">KOD1015</strain>
    </source>
</reference>
<evidence type="ECO:0008006" key="5">
    <source>
        <dbReference type="Google" id="ProtNLM"/>
    </source>
</evidence>
<proteinExistence type="predicted"/>
<feature type="region of interest" description="Disordered" evidence="2">
    <location>
        <begin position="104"/>
        <end position="143"/>
    </location>
</feature>
<keyword evidence="1" id="KW-0460">Magnesium</keyword>
<dbReference type="GO" id="GO:0046872">
    <property type="term" value="F:metal ion binding"/>
    <property type="evidence" value="ECO:0007669"/>
    <property type="project" value="UniProtKB-KW"/>
</dbReference>
<feature type="binding site" evidence="1">
    <location>
        <position position="348"/>
    </location>
    <ligand>
        <name>Mg(2+)</name>
        <dbReference type="ChEBI" id="CHEBI:18420"/>
        <label>1</label>
    </ligand>
</feature>
<dbReference type="Proteomes" id="UP000780801">
    <property type="component" value="Unassembled WGS sequence"/>
</dbReference>
<evidence type="ECO:0000313" key="4">
    <source>
        <dbReference type="Proteomes" id="UP000780801"/>
    </source>
</evidence>
<feature type="region of interest" description="Disordered" evidence="2">
    <location>
        <begin position="240"/>
        <end position="264"/>
    </location>
</feature>
<feature type="binding site" evidence="1">
    <location>
        <position position="345"/>
    </location>
    <ligand>
        <name>Mg(2+)</name>
        <dbReference type="ChEBI" id="CHEBI:18420"/>
        <label>1</label>
    </ligand>
</feature>
<keyword evidence="4" id="KW-1185">Reference proteome</keyword>
<dbReference type="PANTHER" id="PTHR16222">
    <property type="entry name" value="ADP-RIBOSYLGLYCOHYDROLASE"/>
    <property type="match status" value="1"/>
</dbReference>
<dbReference type="OrthoDB" id="2021138at2759"/>
<feature type="non-terminal residue" evidence="3">
    <location>
        <position position="1"/>
    </location>
</feature>
<dbReference type="Pfam" id="PF03747">
    <property type="entry name" value="ADP_ribosyl_GH"/>
    <property type="match status" value="2"/>
</dbReference>
<evidence type="ECO:0000313" key="3">
    <source>
        <dbReference type="EMBL" id="KAF9584367.1"/>
    </source>
</evidence>
<dbReference type="InterPro" id="IPR050792">
    <property type="entry name" value="ADP-ribosylglycohydrolase"/>
</dbReference>
<accession>A0A9P6KH02</accession>
<comment type="caution">
    <text evidence="3">The sequence shown here is derived from an EMBL/GenBank/DDBJ whole genome shotgun (WGS) entry which is preliminary data.</text>
</comment>
<dbReference type="AlphaFoldDB" id="A0A9P6KH02"/>
<name>A0A9P6KH02_9FUNG</name>
<dbReference type="SUPFAM" id="SSF101478">
    <property type="entry name" value="ADP-ribosylglycohydrolase"/>
    <property type="match status" value="2"/>
</dbReference>
<dbReference type="PANTHER" id="PTHR16222:SF40">
    <property type="entry name" value="ADP-RIBOSYLGLYCOHYDROLASE"/>
    <property type="match status" value="1"/>
</dbReference>
<feature type="binding site" evidence="1">
    <location>
        <position position="347"/>
    </location>
    <ligand>
        <name>Mg(2+)</name>
        <dbReference type="ChEBI" id="CHEBI:18420"/>
        <label>1</label>
    </ligand>
</feature>
<dbReference type="InterPro" id="IPR036705">
    <property type="entry name" value="Ribosyl_crysJ1_sf"/>
</dbReference>
<dbReference type="InterPro" id="IPR005502">
    <property type="entry name" value="Ribosyl_crysJ1"/>
</dbReference>
<gene>
    <name evidence="3" type="ORF">BGW38_006714</name>
</gene>
<dbReference type="EMBL" id="JAABOA010000432">
    <property type="protein sequence ID" value="KAF9584367.1"/>
    <property type="molecule type" value="Genomic_DNA"/>
</dbReference>